<accession>A0A5N5GW97</accession>
<evidence type="ECO:0000313" key="2">
    <source>
        <dbReference type="Proteomes" id="UP000327157"/>
    </source>
</evidence>
<dbReference type="EMBL" id="SMOL01000372">
    <property type="protein sequence ID" value="KAB2619889.1"/>
    <property type="molecule type" value="Genomic_DNA"/>
</dbReference>
<sequence length="96" mass="10917">MSEEMKSVLLQRSSSLAHSKELLDESTSEDTRVLKMQCYEGLPAMYDHLDGFIYVVEGQGKNDDTKCRLFLTTLKPSPTLRLKTKIFNSENLGFNP</sequence>
<dbReference type="AlphaFoldDB" id="A0A5N5GW97"/>
<dbReference type="Proteomes" id="UP000327157">
    <property type="component" value="Unassembled WGS sequence"/>
</dbReference>
<keyword evidence="2" id="KW-1185">Reference proteome</keyword>
<reference evidence="1 2" key="1">
    <citation type="submission" date="2019-09" db="EMBL/GenBank/DDBJ databases">
        <authorList>
            <person name="Ou C."/>
        </authorList>
    </citation>
    <scope>NUCLEOTIDE SEQUENCE [LARGE SCALE GENOMIC DNA]</scope>
    <source>
        <strain evidence="1">S2</strain>
        <tissue evidence="1">Leaf</tissue>
    </source>
</reference>
<proteinExistence type="predicted"/>
<organism evidence="1 2">
    <name type="scientific">Pyrus ussuriensis x Pyrus communis</name>
    <dbReference type="NCBI Taxonomy" id="2448454"/>
    <lineage>
        <taxon>Eukaryota</taxon>
        <taxon>Viridiplantae</taxon>
        <taxon>Streptophyta</taxon>
        <taxon>Embryophyta</taxon>
        <taxon>Tracheophyta</taxon>
        <taxon>Spermatophyta</taxon>
        <taxon>Magnoliopsida</taxon>
        <taxon>eudicotyledons</taxon>
        <taxon>Gunneridae</taxon>
        <taxon>Pentapetalae</taxon>
        <taxon>rosids</taxon>
        <taxon>fabids</taxon>
        <taxon>Rosales</taxon>
        <taxon>Rosaceae</taxon>
        <taxon>Amygdaloideae</taxon>
        <taxon>Maleae</taxon>
        <taxon>Pyrus</taxon>
    </lineage>
</organism>
<comment type="caution">
    <text evidence="1">The sequence shown here is derived from an EMBL/GenBank/DDBJ whole genome shotgun (WGS) entry which is preliminary data.</text>
</comment>
<reference evidence="1 2" key="2">
    <citation type="submission" date="2019-11" db="EMBL/GenBank/DDBJ databases">
        <title>A de novo genome assembly of a pear dwarfing rootstock.</title>
        <authorList>
            <person name="Wang F."/>
            <person name="Wang J."/>
            <person name="Li S."/>
            <person name="Zhang Y."/>
            <person name="Fang M."/>
            <person name="Ma L."/>
            <person name="Zhao Y."/>
            <person name="Jiang S."/>
        </authorList>
    </citation>
    <scope>NUCLEOTIDE SEQUENCE [LARGE SCALE GENOMIC DNA]</scope>
    <source>
        <strain evidence="1">S2</strain>
        <tissue evidence="1">Leaf</tissue>
    </source>
</reference>
<protein>
    <submittedName>
        <fullName evidence="1">Uncharacterized protein</fullName>
    </submittedName>
</protein>
<name>A0A5N5GW97_9ROSA</name>
<evidence type="ECO:0000313" key="1">
    <source>
        <dbReference type="EMBL" id="KAB2619889.1"/>
    </source>
</evidence>
<gene>
    <name evidence="1" type="ORF">D8674_037455</name>
</gene>